<dbReference type="FunFam" id="2.60.120.260:FF:000093">
    <property type="entry name" value="Alpha-L-fucosidase 1"/>
    <property type="match status" value="1"/>
</dbReference>
<keyword evidence="8" id="KW-0325">Glycoprotein</keyword>
<protein>
    <recommendedName>
        <fullName evidence="3">alpha-L-fucosidase</fullName>
        <ecNumber evidence="3">3.2.1.51</ecNumber>
    </recommendedName>
    <alternativeName>
        <fullName evidence="10">Alpha-L-fucoside fucohydrolase</fullName>
    </alternativeName>
</protein>
<evidence type="ECO:0000256" key="10">
    <source>
        <dbReference type="ARBA" id="ARBA00081661"/>
    </source>
</evidence>
<evidence type="ECO:0000259" key="11">
    <source>
        <dbReference type="Pfam" id="PF01120"/>
    </source>
</evidence>
<evidence type="ECO:0000256" key="5">
    <source>
        <dbReference type="ARBA" id="ARBA00022525"/>
    </source>
</evidence>
<evidence type="ECO:0000256" key="1">
    <source>
        <dbReference type="ARBA" id="ARBA00004271"/>
    </source>
</evidence>
<evidence type="ECO:0000256" key="7">
    <source>
        <dbReference type="ARBA" id="ARBA00022801"/>
    </source>
</evidence>
<dbReference type="PANTHER" id="PTHR10030:SF27">
    <property type="entry name" value="ALPHA-L-FUCOSIDASE 1"/>
    <property type="match status" value="1"/>
</dbReference>
<dbReference type="InterPro" id="IPR057739">
    <property type="entry name" value="Glyco_hydro_29_N"/>
</dbReference>
<name>A0A4D6NBT2_VIGUN</name>
<dbReference type="Gene3D" id="3.20.20.80">
    <property type="entry name" value="Glycosidases"/>
    <property type="match status" value="1"/>
</dbReference>
<evidence type="ECO:0000313" key="13">
    <source>
        <dbReference type="Proteomes" id="UP000501690"/>
    </source>
</evidence>
<dbReference type="SUPFAM" id="SSF51445">
    <property type="entry name" value="(Trans)glycosidases"/>
    <property type="match status" value="1"/>
</dbReference>
<accession>A0A4D6NBT2</accession>
<dbReference type="SMART" id="SM00812">
    <property type="entry name" value="Alpha_L_fucos"/>
    <property type="match status" value="1"/>
</dbReference>
<gene>
    <name evidence="12" type="ORF">DEO72_LG10g596</name>
</gene>
<dbReference type="Proteomes" id="UP000501690">
    <property type="component" value="Linkage Group LG10"/>
</dbReference>
<evidence type="ECO:0000256" key="2">
    <source>
        <dbReference type="ARBA" id="ARBA00007951"/>
    </source>
</evidence>
<dbReference type="GO" id="GO:0048046">
    <property type="term" value="C:apoplast"/>
    <property type="evidence" value="ECO:0007669"/>
    <property type="project" value="UniProtKB-SubCell"/>
</dbReference>
<keyword evidence="9" id="KW-0326">Glycosidase</keyword>
<keyword evidence="13" id="KW-1185">Reference proteome</keyword>
<dbReference type="SUPFAM" id="SSF49785">
    <property type="entry name" value="Galactose-binding domain-like"/>
    <property type="match status" value="1"/>
</dbReference>
<dbReference type="GO" id="GO:0005764">
    <property type="term" value="C:lysosome"/>
    <property type="evidence" value="ECO:0007669"/>
    <property type="project" value="TreeGrafter"/>
</dbReference>
<sequence>MELKKSWRSWCKPHNLFIKISTCRLPNFPIQILLLGLCHFLVPASCSRKPPPLPILPLPTAFQLQWQLSDMALFFHFGTNTFTDSEWGSGHAHPSVFNPTKLNASQWIRVAKDSGFSTVILTAKHHDGFCLWPSDYTDYSVRSSNWKNGNGDIVAELSAAAKDAGIGLGIYLSPWDRHETCYGDTLRYNEFYLAQMTELLTRYGEITDVFLDGAKGEEEKDMEYLFASWNSLIHQLQPGASIFSDVGPDTRWVGDEYGVAGFTCWSLYNKTGFEIGDVDLQYNSEGDPFGPDWIPVTCDVSIRPGWFWHASEVPMSARSLLEIYYKSVGRNCKLLLNVPPNSSGLISDEDIQVLQEFTELRRSIFSHNLAKNAVINASSIRGGIQDTHFSPFNVLKEGIYTYWAPEENQSKWILYVNLQELVSFNVLQLQEPIHMGQRVIEFHLEALTQDGVWTRVINGTTIGYKRLLLFPKLKSQYLKLVVDKSRADPLISYLGIYMDSVTVLRDTPDKKSRACFNGTQALQTSTHNIATDTEVFTIVCFDRVARLLFGCSADEFFDFAKLHPFSGITLNEIMEGEMFSMTLSKSTNANAQHVRVASAVPLSSSFQPAINLLKQCYQTPHAS</sequence>
<comment type="similarity">
    <text evidence="2">Belongs to the glycosyl hydrolase 29 family.</text>
</comment>
<evidence type="ECO:0000256" key="8">
    <source>
        <dbReference type="ARBA" id="ARBA00023180"/>
    </source>
</evidence>
<dbReference type="PANTHER" id="PTHR10030">
    <property type="entry name" value="ALPHA-L-FUCOSIDASE"/>
    <property type="match status" value="1"/>
</dbReference>
<dbReference type="FunFam" id="3.20.20.80:FF:000052">
    <property type="entry name" value="Putative alpha-L-fucosidase 1"/>
    <property type="match status" value="1"/>
</dbReference>
<dbReference type="SMR" id="A0A4D6NBT2"/>
<dbReference type="InterPro" id="IPR000933">
    <property type="entry name" value="Glyco_hydro_29"/>
</dbReference>
<dbReference type="EMBL" id="CP039354">
    <property type="protein sequence ID" value="QCE09377.1"/>
    <property type="molecule type" value="Genomic_DNA"/>
</dbReference>
<dbReference type="Pfam" id="PF01120">
    <property type="entry name" value="Alpha_L_fucos"/>
    <property type="match status" value="1"/>
</dbReference>
<dbReference type="InterPro" id="IPR017853">
    <property type="entry name" value="GH"/>
</dbReference>
<dbReference type="GO" id="GO:0016139">
    <property type="term" value="P:glycoside catabolic process"/>
    <property type="evidence" value="ECO:0007669"/>
    <property type="project" value="TreeGrafter"/>
</dbReference>
<dbReference type="InterPro" id="IPR008979">
    <property type="entry name" value="Galactose-bd-like_sf"/>
</dbReference>
<organism evidence="12 13">
    <name type="scientific">Vigna unguiculata</name>
    <name type="common">Cowpea</name>
    <dbReference type="NCBI Taxonomy" id="3917"/>
    <lineage>
        <taxon>Eukaryota</taxon>
        <taxon>Viridiplantae</taxon>
        <taxon>Streptophyta</taxon>
        <taxon>Embryophyta</taxon>
        <taxon>Tracheophyta</taxon>
        <taxon>Spermatophyta</taxon>
        <taxon>Magnoliopsida</taxon>
        <taxon>eudicotyledons</taxon>
        <taxon>Gunneridae</taxon>
        <taxon>Pentapetalae</taxon>
        <taxon>rosids</taxon>
        <taxon>fabids</taxon>
        <taxon>Fabales</taxon>
        <taxon>Fabaceae</taxon>
        <taxon>Papilionoideae</taxon>
        <taxon>50 kb inversion clade</taxon>
        <taxon>NPAAA clade</taxon>
        <taxon>indigoferoid/millettioid clade</taxon>
        <taxon>Phaseoleae</taxon>
        <taxon>Vigna</taxon>
    </lineage>
</organism>
<evidence type="ECO:0000256" key="3">
    <source>
        <dbReference type="ARBA" id="ARBA00012662"/>
    </source>
</evidence>
<dbReference type="GO" id="GO:0006004">
    <property type="term" value="P:fucose metabolic process"/>
    <property type="evidence" value="ECO:0007669"/>
    <property type="project" value="TreeGrafter"/>
</dbReference>
<evidence type="ECO:0000256" key="9">
    <source>
        <dbReference type="ARBA" id="ARBA00023295"/>
    </source>
</evidence>
<dbReference type="GO" id="GO:0004560">
    <property type="term" value="F:alpha-L-fucosidase activity"/>
    <property type="evidence" value="ECO:0007669"/>
    <property type="project" value="UniProtKB-EC"/>
</dbReference>
<keyword evidence="6" id="KW-0732">Signal</keyword>
<comment type="subcellular location">
    <subcellularLocation>
        <location evidence="1">Secreted</location>
        <location evidence="1">Extracellular space</location>
        <location evidence="1">Apoplast</location>
    </subcellularLocation>
</comment>
<dbReference type="AlphaFoldDB" id="A0A4D6NBT2"/>
<evidence type="ECO:0000313" key="12">
    <source>
        <dbReference type="EMBL" id="QCE09377.1"/>
    </source>
</evidence>
<keyword evidence="5" id="KW-0964">Secreted</keyword>
<feature type="domain" description="Glycoside hydrolase family 29 N-terminal" evidence="11">
    <location>
        <begin position="94"/>
        <end position="357"/>
    </location>
</feature>
<proteinExistence type="inferred from homology"/>
<keyword evidence="7" id="KW-0378">Hydrolase</keyword>
<reference evidence="12 13" key="1">
    <citation type="submission" date="2019-04" db="EMBL/GenBank/DDBJ databases">
        <title>An improved genome assembly and genetic linkage map for asparagus bean, Vigna unguiculata ssp. sesquipedialis.</title>
        <authorList>
            <person name="Xia Q."/>
            <person name="Zhang R."/>
            <person name="Dong Y."/>
        </authorList>
    </citation>
    <scope>NUCLEOTIDE SEQUENCE [LARGE SCALE GENOMIC DNA]</scope>
    <source>
        <tissue evidence="12">Leaf</tissue>
    </source>
</reference>
<keyword evidence="4" id="KW-0052">Apoplast</keyword>
<dbReference type="EC" id="3.2.1.51" evidence="3"/>
<evidence type="ECO:0000256" key="4">
    <source>
        <dbReference type="ARBA" id="ARBA00022523"/>
    </source>
</evidence>
<evidence type="ECO:0000256" key="6">
    <source>
        <dbReference type="ARBA" id="ARBA00022729"/>
    </source>
</evidence>
<dbReference type="Gene3D" id="2.60.120.260">
    <property type="entry name" value="Galactose-binding domain-like"/>
    <property type="match status" value="1"/>
</dbReference>